<dbReference type="VEuPathDB" id="AmoebaDB:NfTy_025460"/>
<dbReference type="NCBIfam" id="TIGR00417">
    <property type="entry name" value="speE"/>
    <property type="match status" value="1"/>
</dbReference>
<keyword evidence="3" id="KW-0620">Polyamine biosynthesis</keyword>
<dbReference type="FunFam" id="2.30.140.10:FF:000001">
    <property type="entry name" value="SPE3p Spermidine synthase"/>
    <property type="match status" value="1"/>
</dbReference>
<dbReference type="VEuPathDB" id="AmoebaDB:FDP41_000143"/>
<protein>
    <recommendedName>
        <fullName evidence="4">PABS domain-containing protein</fullName>
    </recommendedName>
</protein>
<name>A0A6A5CET6_NAEFO</name>
<proteinExistence type="inferred from homology"/>
<dbReference type="FunFam" id="3.40.50.150:FF:000013">
    <property type="entry name" value="Spermidine synthase"/>
    <property type="match status" value="1"/>
</dbReference>
<comment type="similarity">
    <text evidence="1">Belongs to the spermidine/spermine synthase family.</text>
</comment>
<dbReference type="NCBIfam" id="NF037959">
    <property type="entry name" value="MFS_SpdSyn"/>
    <property type="match status" value="1"/>
</dbReference>
<dbReference type="PANTHER" id="PTHR11558:SF11">
    <property type="entry name" value="SPERMIDINE SYNTHASE"/>
    <property type="match status" value="1"/>
</dbReference>
<evidence type="ECO:0000313" key="5">
    <source>
        <dbReference type="EMBL" id="KAF0985104.1"/>
    </source>
</evidence>
<dbReference type="PANTHER" id="PTHR11558">
    <property type="entry name" value="SPERMIDINE/SPERMINE SYNTHASE"/>
    <property type="match status" value="1"/>
</dbReference>
<evidence type="ECO:0000259" key="4">
    <source>
        <dbReference type="PROSITE" id="PS51006"/>
    </source>
</evidence>
<dbReference type="InterPro" id="IPR001045">
    <property type="entry name" value="Spermi_synthase"/>
</dbReference>
<feature type="active site" description="Proton acceptor" evidence="3">
    <location>
        <position position="163"/>
    </location>
</feature>
<dbReference type="RefSeq" id="XP_044569817.1">
    <property type="nucleotide sequence ID" value="XM_044704513.1"/>
</dbReference>
<dbReference type="InterPro" id="IPR035246">
    <property type="entry name" value="Spermidine_synt_N"/>
</dbReference>
<dbReference type="VEuPathDB" id="AmoebaDB:NF0011500"/>
<dbReference type="InterPro" id="IPR029063">
    <property type="entry name" value="SAM-dependent_MTases_sf"/>
</dbReference>
<dbReference type="InterPro" id="IPR037163">
    <property type="entry name" value="Spermidine_synt_N_sf"/>
</dbReference>
<dbReference type="Gene3D" id="3.40.50.150">
    <property type="entry name" value="Vaccinia Virus protein VP39"/>
    <property type="match status" value="1"/>
</dbReference>
<dbReference type="SUPFAM" id="SSF53335">
    <property type="entry name" value="S-adenosyl-L-methionine-dependent methyltransferases"/>
    <property type="match status" value="1"/>
</dbReference>
<dbReference type="GO" id="GO:0008295">
    <property type="term" value="P:spermidine biosynthetic process"/>
    <property type="evidence" value="ECO:0007669"/>
    <property type="project" value="TreeGrafter"/>
</dbReference>
<gene>
    <name evidence="5" type="ORF">FDP41_000143</name>
</gene>
<accession>A0A6A5CET6</accession>
<reference evidence="5 6" key="1">
    <citation type="journal article" date="2019" name="Sci. Rep.">
        <title>Nanopore sequencing improves the draft genome of the human pathogenic amoeba Naegleria fowleri.</title>
        <authorList>
            <person name="Liechti N."/>
            <person name="Schurch N."/>
            <person name="Bruggmann R."/>
            <person name="Wittwer M."/>
        </authorList>
    </citation>
    <scope>NUCLEOTIDE SEQUENCE [LARGE SCALE GENOMIC DNA]</scope>
    <source>
        <strain evidence="5 6">ATCC 30894</strain>
    </source>
</reference>
<dbReference type="Gene3D" id="2.30.140.10">
    <property type="entry name" value="Spermidine synthase, tetramerisation domain"/>
    <property type="match status" value="1"/>
</dbReference>
<evidence type="ECO:0000313" key="6">
    <source>
        <dbReference type="Proteomes" id="UP000444721"/>
    </source>
</evidence>
<dbReference type="PROSITE" id="PS51006">
    <property type="entry name" value="PABS_2"/>
    <property type="match status" value="1"/>
</dbReference>
<dbReference type="AlphaFoldDB" id="A0A6A5CET6"/>
<dbReference type="InterPro" id="IPR030374">
    <property type="entry name" value="PABS"/>
</dbReference>
<dbReference type="Pfam" id="PF17284">
    <property type="entry name" value="Spermine_synt_N"/>
    <property type="match status" value="1"/>
</dbReference>
<evidence type="ECO:0000256" key="3">
    <source>
        <dbReference type="PROSITE-ProRule" id="PRU00354"/>
    </source>
</evidence>
<sequence>MNAFKEGWFSELSEEMWPGEAASLKVKQVLHHEKSQFQDILVFDSETYGRVLVLDGVIQCTERDEFSYQEMMAHLPLVALNHEPKKVCVIGGGDGGVVREILKHPSVEEIHLCEIDEGVINASKKFLPHMNMAFNSEKLKVHTYDGAVFLKNHKNCFDVVIVDSSDPVGPAESLFGPEFYKTCKEALNEKGILCTQAESIWLHLDIISKMKDFIVDIFPKVSYAYTSIPTYPSGVIGFFLCSKDSENDCKEPKRLDWCNNAADSLKYYTPQIHKASFVLPAFAAKKLNV</sequence>
<dbReference type="EMBL" id="VFQX01000001">
    <property type="protein sequence ID" value="KAF0985104.1"/>
    <property type="molecule type" value="Genomic_DNA"/>
</dbReference>
<dbReference type="OMA" id="FLYHEMM"/>
<dbReference type="Proteomes" id="UP000444721">
    <property type="component" value="Unassembled WGS sequence"/>
</dbReference>
<keyword evidence="2 3" id="KW-0808">Transferase</keyword>
<feature type="domain" description="PABS" evidence="4">
    <location>
        <begin position="6"/>
        <end position="243"/>
    </location>
</feature>
<dbReference type="GeneID" id="68107361"/>
<dbReference type="NCBIfam" id="NF002010">
    <property type="entry name" value="PRK00811.1"/>
    <property type="match status" value="1"/>
</dbReference>
<dbReference type="Pfam" id="PF01564">
    <property type="entry name" value="Spermine_synth"/>
    <property type="match status" value="1"/>
</dbReference>
<organism evidence="5 6">
    <name type="scientific">Naegleria fowleri</name>
    <name type="common">Brain eating amoeba</name>
    <dbReference type="NCBI Taxonomy" id="5763"/>
    <lineage>
        <taxon>Eukaryota</taxon>
        <taxon>Discoba</taxon>
        <taxon>Heterolobosea</taxon>
        <taxon>Tetramitia</taxon>
        <taxon>Eutetramitia</taxon>
        <taxon>Vahlkampfiidae</taxon>
        <taxon>Naegleria</taxon>
    </lineage>
</organism>
<dbReference type="HAMAP" id="MF_00198">
    <property type="entry name" value="Spermidine_synth"/>
    <property type="match status" value="1"/>
</dbReference>
<dbReference type="GO" id="GO:0004766">
    <property type="term" value="F:spermidine synthase activity"/>
    <property type="evidence" value="ECO:0007669"/>
    <property type="project" value="TreeGrafter"/>
</dbReference>
<keyword evidence="6" id="KW-1185">Reference proteome</keyword>
<evidence type="ECO:0000256" key="2">
    <source>
        <dbReference type="ARBA" id="ARBA00022679"/>
    </source>
</evidence>
<dbReference type="GO" id="GO:0005829">
    <property type="term" value="C:cytosol"/>
    <property type="evidence" value="ECO:0007669"/>
    <property type="project" value="TreeGrafter"/>
</dbReference>
<evidence type="ECO:0000256" key="1">
    <source>
        <dbReference type="ARBA" id="ARBA00007867"/>
    </source>
</evidence>
<comment type="caution">
    <text evidence="5">The sequence shown here is derived from an EMBL/GenBank/DDBJ whole genome shotgun (WGS) entry which is preliminary data.</text>
</comment>
<dbReference type="OrthoDB" id="38125at2759"/>